<keyword evidence="6" id="KW-0143">Chaperone</keyword>
<accession>A0A0F7KD09</accession>
<dbReference type="PIRSF" id="PIRSF006170">
    <property type="entry name" value="YfgM"/>
    <property type="match status" value="1"/>
</dbReference>
<gene>
    <name evidence="11" type="ORF">AAW31_00810</name>
    <name evidence="12" type="ORF">BCL69_103525</name>
</gene>
<comment type="subcellular location">
    <subcellularLocation>
        <location evidence="1">Cell membrane</location>
        <topology evidence="1">Single-pass type II membrane protein</topology>
    </subcellularLocation>
</comment>
<dbReference type="GO" id="GO:0005886">
    <property type="term" value="C:plasma membrane"/>
    <property type="evidence" value="ECO:0007669"/>
    <property type="project" value="UniProtKB-SubCell"/>
</dbReference>
<dbReference type="OrthoDB" id="8521102at2"/>
<dbReference type="GO" id="GO:0044877">
    <property type="term" value="F:protein-containing complex binding"/>
    <property type="evidence" value="ECO:0007669"/>
    <property type="project" value="InterPro"/>
</dbReference>
<dbReference type="InterPro" id="IPR011990">
    <property type="entry name" value="TPR-like_helical_dom_sf"/>
</dbReference>
<keyword evidence="2" id="KW-1003">Cell membrane</keyword>
<evidence type="ECO:0000313" key="14">
    <source>
        <dbReference type="Proteomes" id="UP000324176"/>
    </source>
</evidence>
<evidence type="ECO:0000313" key="12">
    <source>
        <dbReference type="EMBL" id="TYP85848.1"/>
    </source>
</evidence>
<dbReference type="InterPro" id="IPR018704">
    <property type="entry name" value="SecYEG/CpoB_TPR"/>
</dbReference>
<feature type="transmembrane region" description="Helical" evidence="9">
    <location>
        <begin position="26"/>
        <end position="46"/>
    </location>
</feature>
<evidence type="ECO:0000256" key="2">
    <source>
        <dbReference type="ARBA" id="ARBA00022475"/>
    </source>
</evidence>
<keyword evidence="5 9" id="KW-0472">Membrane</keyword>
<evidence type="ECO:0000259" key="10">
    <source>
        <dbReference type="Pfam" id="PF09976"/>
    </source>
</evidence>
<dbReference type="EMBL" id="VNHT01000035">
    <property type="protein sequence ID" value="TYP85848.1"/>
    <property type="molecule type" value="Genomic_DNA"/>
</dbReference>
<dbReference type="KEGG" id="nco:AAW31_00810"/>
<dbReference type="AlphaFoldDB" id="A0A0F7KD09"/>
<dbReference type="RefSeq" id="WP_046848787.1">
    <property type="nucleotide sequence ID" value="NZ_CP011451.1"/>
</dbReference>
<dbReference type="PANTHER" id="PTHR38035">
    <property type="entry name" value="UPF0070 PROTEIN YFGM"/>
    <property type="match status" value="1"/>
</dbReference>
<feature type="domain" description="Ancillary SecYEG translocon subunit/Cell division coordinator CpoB TPR" evidence="10">
    <location>
        <begin position="17"/>
        <end position="211"/>
    </location>
</feature>
<keyword evidence="4 9" id="KW-1133">Transmembrane helix</keyword>
<dbReference type="InterPro" id="IPR026039">
    <property type="entry name" value="YfgM"/>
</dbReference>
<evidence type="ECO:0000256" key="6">
    <source>
        <dbReference type="ARBA" id="ARBA00023186"/>
    </source>
</evidence>
<evidence type="ECO:0000256" key="9">
    <source>
        <dbReference type="SAM" id="Phobius"/>
    </source>
</evidence>
<dbReference type="PANTHER" id="PTHR38035:SF1">
    <property type="entry name" value="ANCILLARY SECYEG TRANSLOCON SUBUNIT"/>
    <property type="match status" value="1"/>
</dbReference>
<proteinExistence type="inferred from homology"/>
<dbReference type="Proteomes" id="UP000034156">
    <property type="component" value="Chromosome"/>
</dbReference>
<protein>
    <recommendedName>
        <fullName evidence="8">Ancillary SecYEG translocon subunit</fullName>
    </recommendedName>
</protein>
<evidence type="ECO:0000256" key="7">
    <source>
        <dbReference type="ARBA" id="ARBA00024197"/>
    </source>
</evidence>
<name>A0A0F7KD09_9PROT</name>
<reference evidence="11 13" key="2">
    <citation type="journal article" date="2016" name="Genome Announc.">
        <title>Genome Sequence of Nitrosomonas communis Strain Nm2, a Mesophilic Ammonia-Oxidizing Bacterium Isolated from Mediterranean Soil.</title>
        <authorList>
            <person name="Kozlowski J.A."/>
            <person name="Kits K.D."/>
            <person name="Stein L.Y."/>
        </authorList>
    </citation>
    <scope>NUCLEOTIDE SEQUENCE [LARGE SCALE GENOMIC DNA]</scope>
    <source>
        <strain evidence="11 13">Nm2</strain>
    </source>
</reference>
<dbReference type="Pfam" id="PF09976">
    <property type="entry name" value="TPR_21"/>
    <property type="match status" value="1"/>
</dbReference>
<evidence type="ECO:0000256" key="8">
    <source>
        <dbReference type="ARBA" id="ARBA00024235"/>
    </source>
</evidence>
<evidence type="ECO:0000256" key="1">
    <source>
        <dbReference type="ARBA" id="ARBA00004401"/>
    </source>
</evidence>
<evidence type="ECO:0000313" key="11">
    <source>
        <dbReference type="EMBL" id="AKH36684.1"/>
    </source>
</evidence>
<sequence>MAAYNPEEQEKIEGLTAWWAAHGNTVIIMMTAFIAAIVGTQAWNYYHKQQAQQSADLFAVLQQQIEQGSDPAKINDAAHLLTEGFPTSGYASRAALIAAQANADAGNQQAAKSKLQWVLDRSKEPELKDIARLRLAGILLDEKKYEEALILLNAQHGGAFSGLYADLKGDILAASGKIAEARVAYQQAIDKLSGGRSAYQNIIQMKLDALRESKQ</sequence>
<evidence type="ECO:0000313" key="13">
    <source>
        <dbReference type="Proteomes" id="UP000034156"/>
    </source>
</evidence>
<dbReference type="PATRIC" id="fig|44574.3.peg.199"/>
<evidence type="ECO:0000256" key="3">
    <source>
        <dbReference type="ARBA" id="ARBA00022692"/>
    </source>
</evidence>
<keyword evidence="13" id="KW-1185">Reference proteome</keyword>
<evidence type="ECO:0000256" key="5">
    <source>
        <dbReference type="ARBA" id="ARBA00023136"/>
    </source>
</evidence>
<dbReference type="EMBL" id="CP011451">
    <property type="protein sequence ID" value="AKH36684.1"/>
    <property type="molecule type" value="Genomic_DNA"/>
</dbReference>
<comment type="similarity">
    <text evidence="7">Belongs to the YfgM family.</text>
</comment>
<dbReference type="Proteomes" id="UP000324176">
    <property type="component" value="Unassembled WGS sequence"/>
</dbReference>
<reference evidence="12 14" key="3">
    <citation type="submission" date="2019-07" db="EMBL/GenBank/DDBJ databases">
        <title>Active sludge and wastewater microbial communities from Klosterneuburg, Austria.</title>
        <authorList>
            <person name="Wagner M."/>
        </authorList>
    </citation>
    <scope>NUCLEOTIDE SEQUENCE [LARGE SCALE GENOMIC DNA]</scope>
    <source>
        <strain evidence="12 14">Nm2</strain>
    </source>
</reference>
<organism evidence="11 13">
    <name type="scientific">Nitrosomonas communis</name>
    <dbReference type="NCBI Taxonomy" id="44574"/>
    <lineage>
        <taxon>Bacteria</taxon>
        <taxon>Pseudomonadati</taxon>
        <taxon>Pseudomonadota</taxon>
        <taxon>Betaproteobacteria</taxon>
        <taxon>Nitrosomonadales</taxon>
        <taxon>Nitrosomonadaceae</taxon>
        <taxon>Nitrosomonas</taxon>
    </lineage>
</organism>
<keyword evidence="3 9" id="KW-0812">Transmembrane</keyword>
<reference evidence="13" key="1">
    <citation type="submission" date="2015-05" db="EMBL/GenBank/DDBJ databases">
        <title>Draft genome of Nitrosomonas communis strain Nm2.</title>
        <authorList>
            <person name="Kozlowski J.A."/>
            <person name="Kits K.D."/>
            <person name="Stein L.Y."/>
        </authorList>
    </citation>
    <scope>NUCLEOTIDE SEQUENCE [LARGE SCALE GENOMIC DNA]</scope>
    <source>
        <strain evidence="13">Nm2</strain>
    </source>
</reference>
<evidence type="ECO:0000256" key="4">
    <source>
        <dbReference type="ARBA" id="ARBA00022989"/>
    </source>
</evidence>
<dbReference type="SUPFAM" id="SSF48452">
    <property type="entry name" value="TPR-like"/>
    <property type="match status" value="1"/>
</dbReference>